<evidence type="ECO:0000313" key="2">
    <source>
        <dbReference type="Proteomes" id="UP000499080"/>
    </source>
</evidence>
<organism evidence="1 2">
    <name type="scientific">Araneus ventricosus</name>
    <name type="common">Orbweaver spider</name>
    <name type="synonym">Epeira ventricosa</name>
    <dbReference type="NCBI Taxonomy" id="182803"/>
    <lineage>
        <taxon>Eukaryota</taxon>
        <taxon>Metazoa</taxon>
        <taxon>Ecdysozoa</taxon>
        <taxon>Arthropoda</taxon>
        <taxon>Chelicerata</taxon>
        <taxon>Arachnida</taxon>
        <taxon>Araneae</taxon>
        <taxon>Araneomorphae</taxon>
        <taxon>Entelegynae</taxon>
        <taxon>Araneoidea</taxon>
        <taxon>Araneidae</taxon>
        <taxon>Araneus</taxon>
    </lineage>
</organism>
<evidence type="ECO:0000313" key="1">
    <source>
        <dbReference type="EMBL" id="GBN24603.1"/>
    </source>
</evidence>
<keyword evidence="2" id="KW-1185">Reference proteome</keyword>
<gene>
    <name evidence="1" type="ORF">AVEN_249576_1</name>
</gene>
<dbReference type="Proteomes" id="UP000499080">
    <property type="component" value="Unassembled WGS sequence"/>
</dbReference>
<proteinExistence type="predicted"/>
<comment type="caution">
    <text evidence="1">The sequence shown here is derived from an EMBL/GenBank/DDBJ whole genome shotgun (WGS) entry which is preliminary data.</text>
</comment>
<reference evidence="1 2" key="1">
    <citation type="journal article" date="2019" name="Sci. Rep.">
        <title>Orb-weaving spider Araneus ventricosus genome elucidates the spidroin gene catalogue.</title>
        <authorList>
            <person name="Kono N."/>
            <person name="Nakamura H."/>
            <person name="Ohtoshi R."/>
            <person name="Moran D.A.P."/>
            <person name="Shinohara A."/>
            <person name="Yoshida Y."/>
            <person name="Fujiwara M."/>
            <person name="Mori M."/>
            <person name="Tomita M."/>
            <person name="Arakawa K."/>
        </authorList>
    </citation>
    <scope>NUCLEOTIDE SEQUENCE [LARGE SCALE GENOMIC DNA]</scope>
</reference>
<accession>A0A4Y2MDE1</accession>
<dbReference type="AlphaFoldDB" id="A0A4Y2MDE1"/>
<sequence>MPSPPTVSPIVVHRDSHVLLLRPNKTSSSEENKKIIETAVVKRNSASRISKITKVNQGGLIIEAPTDPDLQALEAEIHCISKRMNSRPKRRKPQNILLGIDNEVDKDLLTRGVIAKNYFFSDTKNNPLVLVNFPIRARRNTNWVTTLVASIYKRLFDESGLFFEFSRFRFGNFFAVKQCRLCRRFEHTTK</sequence>
<protein>
    <submittedName>
        <fullName evidence="1">Uncharacterized protein</fullName>
    </submittedName>
</protein>
<name>A0A4Y2MDE1_ARAVE</name>
<dbReference type="EMBL" id="BGPR01007145">
    <property type="protein sequence ID" value="GBN24603.1"/>
    <property type="molecule type" value="Genomic_DNA"/>
</dbReference>